<dbReference type="Gene3D" id="3.90.1530.10">
    <property type="entry name" value="Conserved hypothetical protein from pyrococcus furiosus pfu- 392566-001, ParB domain"/>
    <property type="match status" value="1"/>
</dbReference>
<proteinExistence type="predicted"/>
<dbReference type="SUPFAM" id="SSF110849">
    <property type="entry name" value="ParB/Sulfiredoxin"/>
    <property type="match status" value="1"/>
</dbReference>
<dbReference type="RefSeq" id="WP_177177517.1">
    <property type="nucleotide sequence ID" value="NZ_FNZK01000006.1"/>
</dbReference>
<name>A0A1H6YG07_9FIRM</name>
<evidence type="ECO:0000313" key="1">
    <source>
        <dbReference type="EMBL" id="SEJ35685.1"/>
    </source>
</evidence>
<organism evidence="1 2">
    <name type="scientific">Propionispira arboris</name>
    <dbReference type="NCBI Taxonomy" id="84035"/>
    <lineage>
        <taxon>Bacteria</taxon>
        <taxon>Bacillati</taxon>
        <taxon>Bacillota</taxon>
        <taxon>Negativicutes</taxon>
        <taxon>Selenomonadales</taxon>
        <taxon>Selenomonadaceae</taxon>
        <taxon>Propionispira</taxon>
    </lineage>
</organism>
<reference evidence="1 2" key="1">
    <citation type="submission" date="2016-10" db="EMBL/GenBank/DDBJ databases">
        <authorList>
            <person name="de Groot N.N."/>
        </authorList>
    </citation>
    <scope>NUCLEOTIDE SEQUENCE [LARGE SCALE GENOMIC DNA]</scope>
    <source>
        <strain evidence="1 2">DSM 2179</strain>
    </source>
</reference>
<keyword evidence="2" id="KW-1185">Reference proteome</keyword>
<evidence type="ECO:0000313" key="2">
    <source>
        <dbReference type="Proteomes" id="UP000199662"/>
    </source>
</evidence>
<dbReference type="AlphaFoldDB" id="A0A1H6YG07"/>
<sequence>MQEIPIHCSYTDLIDPTELVPNPRNPNQHPKKQIELLAKIIQSQGWRTSVTVSKRSGFVVRGHGRLMIFTNLPLSPIKMVTKKN</sequence>
<accession>A0A1H6YG07</accession>
<gene>
    <name evidence="1" type="ORF">SAMN05660742_10691</name>
</gene>
<dbReference type="InterPro" id="IPR036086">
    <property type="entry name" value="ParB/Sulfiredoxin_sf"/>
</dbReference>
<dbReference type="EMBL" id="FNZK01000006">
    <property type="protein sequence ID" value="SEJ35685.1"/>
    <property type="molecule type" value="Genomic_DNA"/>
</dbReference>
<dbReference type="Proteomes" id="UP000199662">
    <property type="component" value="Unassembled WGS sequence"/>
</dbReference>
<protein>
    <submittedName>
        <fullName evidence="1">ParB-like nuclease domain-containing protein</fullName>
    </submittedName>
</protein>